<dbReference type="SUPFAM" id="SSF49313">
    <property type="entry name" value="Cadherin-like"/>
    <property type="match status" value="1"/>
</dbReference>
<dbReference type="CDD" id="cd22823">
    <property type="entry name" value="Gal_Rha_Lectin"/>
    <property type="match status" value="1"/>
</dbReference>
<dbReference type="Pfam" id="PF00090">
    <property type="entry name" value="TSP_1"/>
    <property type="match status" value="1"/>
</dbReference>
<sequence length="1328" mass="150394">MSSTDKRYATSIDLPTEDVFRNLQNACHFAVDIGGSLVKVAYCSKLHRRTSHVRDHKEDNNSIYQILEEDGYTRRLHFIKFETKYLHQCLDFIRGHLMQSKEFMLEKKNIKATGGGAHKYKDQIIKTLGVQLDKEDEMECLINGSNFLLKNIPDEAFIYQRHGQPEYQFQGIHHDIFPYLLVNIGSGVSFVKQHPSLLVVTTSFNGFRFISRRSLLPCFTSNYYYTNAKEGDTVSLSCTSEKISYTSYSGYVSPSDPYIVVDDILFTFDSCSHTNNHGIKNKCDNQTACNFVVTNTLVGSACGNGGVGGLKIQYHCVREGAWSNWSGYGSCTRTCGGGYQTRTRTCTNPSRNYFGSDSTCRDSRDYEQQRCNTGTCSKSGSTCRDSYFQPTCYVHNTKGYITMTGATWTQGCSYTSNTYTSTYNELSTMQNYCNNHYDCSVQISGGNMAQNCYVHYYTQHSYYLQRSYIEYYTAWCGVWNGGWCTQSRTVYYAQIYYYSTRTTSICGILYWNYVCTIPQWSIWGSWSDCSTSCDRGSQRRTRSCNNARTTNDGFYVHCAQTNSELQDEETRECLLVGTQPYCTYCSEKPDRYKEIDSMSHSTDSVSGNGIILESNIHVVRCCGLIHKWEIYPKNTGELIFIVWRPTGKAGEERKRTIVGINKVTVTGSDLNKKKGYKPSNSERIAVTAGDMIGIYDGGRNIISYDVCDSTFNPSVSGDSSQKNYSPNYCPTNTYKKTISYPAVGNTEEWSSTLLSGRVYAVQYETTSNTLPTFTMPTYTASIPDHTPIDSSIMDFYFTDADYGDFYRLIVPDDGHSYFYFDFNEESVHVKTSLYHYVGTHQKVSTFTVKAQDSCYNSVSGTVTITTYNVGPDYPDLPASVTVDDVDTGTLYTFTVTDPSGDDTTCKLQTTSPSTSLFYVSGYSLMLNSGSTLTGDSYDITIACTDGTDYTEATFTLNIRRNETEIGEPQLYYYNTYAEGDVATLSCDNEIQSGLDSYTDYVKPDEPYIVIDEVQYVYYWCKSTDRYGIEGLCANETECTFNVTNANVGSSCGQPYNWGDNGVAGLFITWHCVPMLLLVLACVDGVPVKKRRFDGNQVFRMFPKSHEEVKKILHLAKKYDADIWKLPRSANSTMDVHVDAKHLDQYASELESIGTDYRRWIDDVQKLIDRENKPVSQRRQLEGFNLAQYHSVSEISQYLQEVATTSTRAELHTAGKSYENKTIEYLKISTGGSKKAIFINGGLHAREWISPAVVLYLINQLALNPNNNPAIDSILEKFDWYLLPVVNPDGYEYSRTTERYWRKNRQPSSSGSCIGVDLSRNFEIKWNQF</sequence>
<dbReference type="FunFam" id="3.30.70.340:FF:000001">
    <property type="entry name" value="Carboxypeptidase A5"/>
    <property type="match status" value="1"/>
</dbReference>
<dbReference type="Gene3D" id="3.30.420.510">
    <property type="match status" value="1"/>
</dbReference>
<evidence type="ECO:0000256" key="10">
    <source>
        <dbReference type="ARBA" id="ARBA00023026"/>
    </source>
</evidence>
<dbReference type="SUPFAM" id="SSF82895">
    <property type="entry name" value="TSP-1 type 1 repeat"/>
    <property type="match status" value="2"/>
</dbReference>
<evidence type="ECO:0000256" key="7">
    <source>
        <dbReference type="ARBA" id="ARBA00022729"/>
    </source>
</evidence>
<evidence type="ECO:0000256" key="3">
    <source>
        <dbReference type="ARBA" id="ARBA00005988"/>
    </source>
</evidence>
<dbReference type="GO" id="GO:0004181">
    <property type="term" value="F:metallocarboxypeptidase activity"/>
    <property type="evidence" value="ECO:0007669"/>
    <property type="project" value="InterPro"/>
</dbReference>
<keyword evidence="4" id="KW-0121">Carboxypeptidase</keyword>
<proteinExistence type="inferred from homology"/>
<comment type="similarity">
    <text evidence="3 14">Belongs to the peptidase M14 family.</text>
</comment>
<dbReference type="GO" id="GO:0005509">
    <property type="term" value="F:calcium ion binding"/>
    <property type="evidence" value="ECO:0007669"/>
    <property type="project" value="InterPro"/>
</dbReference>
<evidence type="ECO:0000256" key="4">
    <source>
        <dbReference type="ARBA" id="ARBA00022645"/>
    </source>
</evidence>
<keyword evidence="16" id="KW-0418">Kinase</keyword>
<dbReference type="EMBL" id="UYJE01008196">
    <property type="protein sequence ID" value="VDI61916.1"/>
    <property type="molecule type" value="Genomic_DNA"/>
</dbReference>
<keyword evidence="6" id="KW-0479">Metal-binding</keyword>
<protein>
    <submittedName>
        <fullName evidence="16">Type II pantothenate kinase</fullName>
        <ecNumber evidence="16">2.7.1.33</ecNumber>
    </submittedName>
</protein>
<keyword evidence="9" id="KW-0862">Zinc</keyword>
<comment type="caution">
    <text evidence="16">The sequence shown here is derived from an EMBL/GenBank/DDBJ whole genome shotgun (WGS) entry which is preliminary data.</text>
</comment>
<name>A0A8B6GBY6_MYTGA</name>
<dbReference type="PROSITE" id="PS50092">
    <property type="entry name" value="TSP1"/>
    <property type="match status" value="2"/>
</dbReference>
<keyword evidence="8" id="KW-0378">Hydrolase</keyword>
<keyword evidence="16" id="KW-0808">Transferase</keyword>
<keyword evidence="5" id="KW-0645">Protease</keyword>
<dbReference type="Gene3D" id="2.20.100.10">
    <property type="entry name" value="Thrombospondin type-1 (TSP1) repeat"/>
    <property type="match status" value="2"/>
</dbReference>
<dbReference type="GO" id="GO:0016020">
    <property type="term" value="C:membrane"/>
    <property type="evidence" value="ECO:0007669"/>
    <property type="project" value="InterPro"/>
</dbReference>
<accession>A0A8B6GBY6</accession>
<feature type="domain" description="Peptidase M14" evidence="15">
    <location>
        <begin position="1187"/>
        <end position="1328"/>
    </location>
</feature>
<dbReference type="GO" id="GO:0015937">
    <property type="term" value="P:coenzyme A biosynthetic process"/>
    <property type="evidence" value="ECO:0007669"/>
    <property type="project" value="InterPro"/>
</dbReference>
<evidence type="ECO:0000313" key="16">
    <source>
        <dbReference type="EMBL" id="VDI61916.1"/>
    </source>
</evidence>
<dbReference type="Pfam" id="PF00246">
    <property type="entry name" value="Peptidase_M14"/>
    <property type="match status" value="1"/>
</dbReference>
<dbReference type="SUPFAM" id="SSF53067">
    <property type="entry name" value="Actin-like ATPase domain"/>
    <property type="match status" value="2"/>
</dbReference>
<reference evidence="16" key="1">
    <citation type="submission" date="2018-11" db="EMBL/GenBank/DDBJ databases">
        <authorList>
            <person name="Alioto T."/>
            <person name="Alioto T."/>
        </authorList>
    </citation>
    <scope>NUCLEOTIDE SEQUENCE</scope>
</reference>
<dbReference type="Pfam" id="PF19030">
    <property type="entry name" value="TSP1_ADAMTS"/>
    <property type="match status" value="1"/>
</dbReference>
<dbReference type="SMART" id="SM00209">
    <property type="entry name" value="TSP1"/>
    <property type="match status" value="2"/>
</dbReference>
<dbReference type="Gene3D" id="2.60.40.60">
    <property type="entry name" value="Cadherins"/>
    <property type="match status" value="1"/>
</dbReference>
<evidence type="ECO:0000256" key="12">
    <source>
        <dbReference type="ARBA" id="ARBA00023145"/>
    </source>
</evidence>
<dbReference type="InterPro" id="IPR015919">
    <property type="entry name" value="Cadherin-like_sf"/>
</dbReference>
<dbReference type="SUPFAM" id="SSF53187">
    <property type="entry name" value="Zn-dependent exopeptidases"/>
    <property type="match status" value="1"/>
</dbReference>
<evidence type="ECO:0000256" key="13">
    <source>
        <dbReference type="ARBA" id="ARBA00023157"/>
    </source>
</evidence>
<evidence type="ECO:0000313" key="17">
    <source>
        <dbReference type="Proteomes" id="UP000596742"/>
    </source>
</evidence>
<dbReference type="GO" id="GO:0004594">
    <property type="term" value="F:pantothenate kinase activity"/>
    <property type="evidence" value="ECO:0007669"/>
    <property type="project" value="UniProtKB-EC"/>
</dbReference>
<dbReference type="InterPro" id="IPR036990">
    <property type="entry name" value="M14A-like_propep"/>
</dbReference>
<dbReference type="OrthoDB" id="498611at2759"/>
<dbReference type="GO" id="GO:0005524">
    <property type="term" value="F:ATP binding"/>
    <property type="evidence" value="ECO:0007669"/>
    <property type="project" value="InterPro"/>
</dbReference>
<dbReference type="GO" id="GO:0008270">
    <property type="term" value="F:zinc ion binding"/>
    <property type="evidence" value="ECO:0007669"/>
    <property type="project" value="InterPro"/>
</dbReference>
<evidence type="ECO:0000256" key="6">
    <source>
        <dbReference type="ARBA" id="ARBA00022723"/>
    </source>
</evidence>
<keyword evidence="10" id="KW-0843">Virulence</keyword>
<dbReference type="Gene3D" id="3.40.630.10">
    <property type="entry name" value="Zn peptidases"/>
    <property type="match status" value="1"/>
</dbReference>
<dbReference type="InterPro" id="IPR000884">
    <property type="entry name" value="TSP1_rpt"/>
</dbReference>
<keyword evidence="11" id="KW-0482">Metalloprotease</keyword>
<dbReference type="FunFam" id="3.40.630.10:FF:000084">
    <property type="entry name" value="Carboxypeptidase B2"/>
    <property type="match status" value="1"/>
</dbReference>
<dbReference type="PROSITE" id="PS52035">
    <property type="entry name" value="PEPTIDASE_M14"/>
    <property type="match status" value="1"/>
</dbReference>
<dbReference type="GO" id="GO:0006508">
    <property type="term" value="P:proteolysis"/>
    <property type="evidence" value="ECO:0007669"/>
    <property type="project" value="UniProtKB-KW"/>
</dbReference>
<keyword evidence="17" id="KW-1185">Reference proteome</keyword>
<evidence type="ECO:0000256" key="5">
    <source>
        <dbReference type="ARBA" id="ARBA00022670"/>
    </source>
</evidence>
<dbReference type="InterPro" id="IPR057246">
    <property type="entry name" value="CARBOXYPEPT_ZN_1"/>
</dbReference>
<keyword evidence="12" id="KW-0865">Zymogen</keyword>
<dbReference type="SMART" id="SM00631">
    <property type="entry name" value="Zn_pept"/>
    <property type="match status" value="1"/>
</dbReference>
<evidence type="ECO:0000259" key="15">
    <source>
        <dbReference type="PROSITE" id="PS52035"/>
    </source>
</evidence>
<dbReference type="Pfam" id="PF03630">
    <property type="entry name" value="Fumble"/>
    <property type="match status" value="1"/>
</dbReference>
<dbReference type="GO" id="GO:0005615">
    <property type="term" value="C:extracellular space"/>
    <property type="evidence" value="ECO:0007669"/>
    <property type="project" value="TreeGrafter"/>
</dbReference>
<dbReference type="SUPFAM" id="SSF54897">
    <property type="entry name" value="Protease propeptides/inhibitors"/>
    <property type="match status" value="1"/>
</dbReference>
<evidence type="ECO:0000256" key="8">
    <source>
        <dbReference type="ARBA" id="ARBA00022801"/>
    </source>
</evidence>
<dbReference type="InterPro" id="IPR000834">
    <property type="entry name" value="Peptidase_M14"/>
</dbReference>
<gene>
    <name evidence="16" type="ORF">MGAL_10B029959</name>
</gene>
<evidence type="ECO:0000256" key="2">
    <source>
        <dbReference type="ARBA" id="ARBA00003091"/>
    </source>
</evidence>
<comment type="cofactor">
    <cofactor evidence="1">
        <name>Zn(2+)</name>
        <dbReference type="ChEBI" id="CHEBI:29105"/>
    </cofactor>
</comment>
<dbReference type="InterPro" id="IPR004567">
    <property type="entry name" value="Type_II_PanK"/>
</dbReference>
<dbReference type="PROSITE" id="PS00132">
    <property type="entry name" value="CARBOXYPEPT_ZN_1"/>
    <property type="match status" value="1"/>
</dbReference>
<evidence type="ECO:0000256" key="1">
    <source>
        <dbReference type="ARBA" id="ARBA00001947"/>
    </source>
</evidence>
<keyword evidence="7" id="KW-0732">Signal</keyword>
<dbReference type="EC" id="2.7.1.33" evidence="16"/>
<dbReference type="Gene3D" id="3.30.70.340">
    <property type="entry name" value="Metallocarboxypeptidase-like"/>
    <property type="match status" value="1"/>
</dbReference>
<evidence type="ECO:0000256" key="9">
    <source>
        <dbReference type="ARBA" id="ARBA00022833"/>
    </source>
</evidence>
<evidence type="ECO:0000256" key="14">
    <source>
        <dbReference type="PROSITE-ProRule" id="PRU01379"/>
    </source>
</evidence>
<dbReference type="PANTHER" id="PTHR11705">
    <property type="entry name" value="PROTEASE FAMILY M14 CARBOXYPEPTIDASE A,B"/>
    <property type="match status" value="1"/>
</dbReference>
<organism evidence="16 17">
    <name type="scientific">Mytilus galloprovincialis</name>
    <name type="common">Mediterranean mussel</name>
    <dbReference type="NCBI Taxonomy" id="29158"/>
    <lineage>
        <taxon>Eukaryota</taxon>
        <taxon>Metazoa</taxon>
        <taxon>Spiralia</taxon>
        <taxon>Lophotrochozoa</taxon>
        <taxon>Mollusca</taxon>
        <taxon>Bivalvia</taxon>
        <taxon>Autobranchia</taxon>
        <taxon>Pteriomorphia</taxon>
        <taxon>Mytilida</taxon>
        <taxon>Mytiloidea</taxon>
        <taxon>Mytilidae</taxon>
        <taxon>Mytilinae</taxon>
        <taxon>Mytilus</taxon>
    </lineage>
</organism>
<dbReference type="InterPro" id="IPR043129">
    <property type="entry name" value="ATPase_NBD"/>
</dbReference>
<comment type="function">
    <text evidence="2">Extracellular metalloprotease that contributes to pathogenicity.</text>
</comment>
<dbReference type="InterPro" id="IPR036383">
    <property type="entry name" value="TSP1_rpt_sf"/>
</dbReference>
<evidence type="ECO:0000256" key="11">
    <source>
        <dbReference type="ARBA" id="ARBA00023049"/>
    </source>
</evidence>
<dbReference type="CDD" id="cd11304">
    <property type="entry name" value="Cadherin_repeat"/>
    <property type="match status" value="1"/>
</dbReference>
<comment type="caution">
    <text evidence="14">Lacks conserved residue(s) required for the propagation of feature annotation.</text>
</comment>
<dbReference type="PANTHER" id="PTHR11705:SF143">
    <property type="entry name" value="SLL0236 PROTEIN"/>
    <property type="match status" value="1"/>
</dbReference>
<dbReference type="Proteomes" id="UP000596742">
    <property type="component" value="Unassembled WGS sequence"/>
</dbReference>
<dbReference type="InterPro" id="IPR003146">
    <property type="entry name" value="M14A_act_pep"/>
</dbReference>
<dbReference type="Pfam" id="PF02244">
    <property type="entry name" value="Propep_M14"/>
    <property type="match status" value="1"/>
</dbReference>
<keyword evidence="13" id="KW-1015">Disulfide bond</keyword>